<dbReference type="InterPro" id="IPR052515">
    <property type="entry name" value="Gfo/Idh/MocA_Oxidoreductase"/>
</dbReference>
<organism evidence="3 4">
    <name type="scientific">Paenibacillus vulneris</name>
    <dbReference type="NCBI Taxonomy" id="1133364"/>
    <lineage>
        <taxon>Bacteria</taxon>
        <taxon>Bacillati</taxon>
        <taxon>Bacillota</taxon>
        <taxon>Bacilli</taxon>
        <taxon>Bacillales</taxon>
        <taxon>Paenibacillaceae</taxon>
        <taxon>Paenibacillus</taxon>
    </lineage>
</organism>
<dbReference type="PANTHER" id="PTHR43249">
    <property type="entry name" value="UDP-N-ACETYL-2-AMINO-2-DEOXY-D-GLUCURONATE OXIDASE"/>
    <property type="match status" value="1"/>
</dbReference>
<dbReference type="InterPro" id="IPR055170">
    <property type="entry name" value="GFO_IDH_MocA-like_dom"/>
</dbReference>
<reference evidence="4" key="1">
    <citation type="journal article" date="2019" name="Int. J. Syst. Evol. Microbiol.">
        <title>The Global Catalogue of Microorganisms (GCM) 10K type strain sequencing project: providing services to taxonomists for standard genome sequencing and annotation.</title>
        <authorList>
            <consortium name="The Broad Institute Genomics Platform"/>
            <consortium name="The Broad Institute Genome Sequencing Center for Infectious Disease"/>
            <person name="Wu L."/>
            <person name="Ma J."/>
        </authorList>
    </citation>
    <scope>NUCLEOTIDE SEQUENCE [LARGE SCALE GENOMIC DNA]</scope>
    <source>
        <strain evidence="4">CCUG 53270</strain>
    </source>
</reference>
<sequence length="338" mass="37419">MKSLGTAIIGCGSISSVHLKAIAGLGLAQLKAVVDVNESLAQKAAAAYGCDYYTDYKEMLKRDDIQVVHICTGHYLHAPMTVDALKAGKHVLTEKPMAENKASAQTMLDAAKEHTDVQLGVIFQNRYNPSSKRMKQAVQSGEFGKLLCMKGIVTWSRGPAYYETEWKGKWATEGGGVLINQAIHTLDLLQWLGGDIATVKGSISNDSLEGVIEVEDSAHAFIQFKNDVKAVFYATNAYGKSTPIEVELIFENAVLSQRGDTLYLDQNGKQTVLAEPLKNDLGEKAYWGVSHQFQIRDFYEHILQGKHFWLDGPEGYKAFRLVMDIYESSRIGQKIIYS</sequence>
<dbReference type="EMBL" id="JBHTLU010000013">
    <property type="protein sequence ID" value="MFD1220387.1"/>
    <property type="molecule type" value="Genomic_DNA"/>
</dbReference>
<dbReference type="Pfam" id="PF01408">
    <property type="entry name" value="GFO_IDH_MocA"/>
    <property type="match status" value="1"/>
</dbReference>
<dbReference type="InterPro" id="IPR036291">
    <property type="entry name" value="NAD(P)-bd_dom_sf"/>
</dbReference>
<dbReference type="SUPFAM" id="SSF55347">
    <property type="entry name" value="Glyceraldehyde-3-phosphate dehydrogenase-like, C-terminal domain"/>
    <property type="match status" value="1"/>
</dbReference>
<dbReference type="Gene3D" id="3.40.50.720">
    <property type="entry name" value="NAD(P)-binding Rossmann-like Domain"/>
    <property type="match status" value="1"/>
</dbReference>
<evidence type="ECO:0000259" key="1">
    <source>
        <dbReference type="Pfam" id="PF01408"/>
    </source>
</evidence>
<name>A0ABW3UIZ0_9BACL</name>
<dbReference type="SUPFAM" id="SSF51735">
    <property type="entry name" value="NAD(P)-binding Rossmann-fold domains"/>
    <property type="match status" value="1"/>
</dbReference>
<accession>A0ABW3UIZ0</accession>
<keyword evidence="4" id="KW-1185">Reference proteome</keyword>
<comment type="caution">
    <text evidence="3">The sequence shown here is derived from an EMBL/GenBank/DDBJ whole genome shotgun (WGS) entry which is preliminary data.</text>
</comment>
<feature type="domain" description="Gfo/Idh/MocA-like oxidoreductase N-terminal" evidence="1">
    <location>
        <begin position="6"/>
        <end position="117"/>
    </location>
</feature>
<dbReference type="RefSeq" id="WP_345587052.1">
    <property type="nucleotide sequence ID" value="NZ_BAABJG010000006.1"/>
</dbReference>
<feature type="domain" description="GFO/IDH/MocA-like oxidoreductase" evidence="2">
    <location>
        <begin position="132"/>
        <end position="253"/>
    </location>
</feature>
<dbReference type="Proteomes" id="UP001597180">
    <property type="component" value="Unassembled WGS sequence"/>
</dbReference>
<dbReference type="Pfam" id="PF22725">
    <property type="entry name" value="GFO_IDH_MocA_C3"/>
    <property type="match status" value="1"/>
</dbReference>
<protein>
    <submittedName>
        <fullName evidence="3">Gfo/Idh/MocA family protein</fullName>
    </submittedName>
</protein>
<dbReference type="PANTHER" id="PTHR43249:SF1">
    <property type="entry name" value="D-GLUCOSIDE 3-DEHYDROGENASE"/>
    <property type="match status" value="1"/>
</dbReference>
<gene>
    <name evidence="3" type="ORF">ACFQ4B_09665</name>
</gene>
<evidence type="ECO:0000313" key="4">
    <source>
        <dbReference type="Proteomes" id="UP001597180"/>
    </source>
</evidence>
<proteinExistence type="predicted"/>
<evidence type="ECO:0000259" key="2">
    <source>
        <dbReference type="Pfam" id="PF22725"/>
    </source>
</evidence>
<evidence type="ECO:0000313" key="3">
    <source>
        <dbReference type="EMBL" id="MFD1220387.1"/>
    </source>
</evidence>
<dbReference type="InterPro" id="IPR000683">
    <property type="entry name" value="Gfo/Idh/MocA-like_OxRdtase_N"/>
</dbReference>
<dbReference type="Gene3D" id="3.30.360.10">
    <property type="entry name" value="Dihydrodipicolinate Reductase, domain 2"/>
    <property type="match status" value="1"/>
</dbReference>